<name>A0ABT9VCJ0_9BACI</name>
<dbReference type="EMBL" id="JAUSTQ010000002">
    <property type="protein sequence ID" value="MDQ0158642.1"/>
    <property type="molecule type" value="Genomic_DNA"/>
</dbReference>
<sequence length="90" mass="10732">MIKDLIRRRLYQATSREVVQYSHEYGIPLTMEEASALLNFIKNEKVDPFSQKDRLKTLQYIELQFGKEKAHDAEKLLNQLIDQFNIHHLM</sequence>
<proteinExistence type="predicted"/>
<accession>A0ABT9VCJ0</accession>
<dbReference type="Proteomes" id="UP001224359">
    <property type="component" value="Unassembled WGS sequence"/>
</dbReference>
<evidence type="ECO:0000313" key="2">
    <source>
        <dbReference type="Proteomes" id="UP001224359"/>
    </source>
</evidence>
<evidence type="ECO:0000313" key="1">
    <source>
        <dbReference type="EMBL" id="MDQ0158642.1"/>
    </source>
</evidence>
<reference evidence="1 2" key="1">
    <citation type="submission" date="2023-07" db="EMBL/GenBank/DDBJ databases">
        <title>Genomic Encyclopedia of Type Strains, Phase IV (KMG-IV): sequencing the most valuable type-strain genomes for metagenomic binning, comparative biology and taxonomic classification.</title>
        <authorList>
            <person name="Goeker M."/>
        </authorList>
    </citation>
    <scope>NUCLEOTIDE SEQUENCE [LARGE SCALE GENOMIC DNA]</scope>
    <source>
        <strain evidence="1 2">DSM 16460</strain>
    </source>
</reference>
<dbReference type="Pfam" id="PF11116">
    <property type="entry name" value="DUF2624"/>
    <property type="match status" value="1"/>
</dbReference>
<evidence type="ECO:0008006" key="3">
    <source>
        <dbReference type="Google" id="ProtNLM"/>
    </source>
</evidence>
<dbReference type="RefSeq" id="WP_306974494.1">
    <property type="nucleotide sequence ID" value="NZ_JAUSTQ010000002.1"/>
</dbReference>
<gene>
    <name evidence="1" type="ORF">J2S77_000598</name>
</gene>
<comment type="caution">
    <text evidence="1">The sequence shown here is derived from an EMBL/GenBank/DDBJ whole genome shotgun (WGS) entry which is preliminary data.</text>
</comment>
<protein>
    <recommendedName>
        <fullName evidence="3">DUF2624 domain-containing protein</fullName>
    </recommendedName>
</protein>
<organism evidence="1 2">
    <name type="scientific">Alkalibacillus salilacus</name>
    <dbReference type="NCBI Taxonomy" id="284582"/>
    <lineage>
        <taxon>Bacteria</taxon>
        <taxon>Bacillati</taxon>
        <taxon>Bacillota</taxon>
        <taxon>Bacilli</taxon>
        <taxon>Bacillales</taxon>
        <taxon>Bacillaceae</taxon>
        <taxon>Alkalibacillus</taxon>
    </lineage>
</organism>
<keyword evidence="2" id="KW-1185">Reference proteome</keyword>
<dbReference type="InterPro" id="IPR020277">
    <property type="entry name" value="DUF2624"/>
</dbReference>